<evidence type="ECO:0000256" key="10">
    <source>
        <dbReference type="ARBA" id="ARBA00023237"/>
    </source>
</evidence>
<keyword evidence="5 11" id="KW-0812">Transmembrane</keyword>
<comment type="similarity">
    <text evidence="11 12">Belongs to the TonB-dependent receptor family.</text>
</comment>
<dbReference type="PROSITE" id="PS52016">
    <property type="entry name" value="TONB_DEPENDENT_REC_3"/>
    <property type="match status" value="1"/>
</dbReference>
<keyword evidence="9 11" id="KW-0472">Membrane</keyword>
<evidence type="ECO:0000256" key="4">
    <source>
        <dbReference type="ARBA" id="ARBA00022496"/>
    </source>
</evidence>
<organism evidence="15 16">
    <name type="scientific">Rhizorhabdus dicambivorans</name>
    <dbReference type="NCBI Taxonomy" id="1850238"/>
    <lineage>
        <taxon>Bacteria</taxon>
        <taxon>Pseudomonadati</taxon>
        <taxon>Pseudomonadota</taxon>
        <taxon>Alphaproteobacteria</taxon>
        <taxon>Sphingomonadales</taxon>
        <taxon>Sphingomonadaceae</taxon>
        <taxon>Rhizorhabdus</taxon>
    </lineage>
</organism>
<dbReference type="KEGG" id="rdi:CMV14_16155"/>
<dbReference type="InterPro" id="IPR036942">
    <property type="entry name" value="Beta-barrel_TonB_sf"/>
</dbReference>
<sequence length="739" mass="79358">MQVGQISAKHFGVSVLALGISLGVAPRLYAQAPNAVGDNPGSQVSSSEVSEIIVTAQKRSENLQRVPVSVAVATASQLTNSGVTDVQSLKMVAPGVEVQSNNGYAYPIIRGVASKGSGAGFESPIAFYVDGVYYANATANILSFNNVSQIEVLKGPQGTLFGRNATGGLIQVTTRDPRSTFGGDVSLSYGNYKTFKGTLYLTGGLSQNLSADLAVQGTAMGDGYGTNLFNGKDVYKIQHDISARSKWLWNAGPATQLRFIADYTDTRNSMNAQRIPLGGTAAPPFGPSYGGSEWDVDGDTMPLVTVKTGGVSLRVDHDFDAVQFASTSAYRKTDFTFDNESDFTRTRGRVFGEDQNDWQFSQEVQLLSPKTSRLKWVVGAYYFKAGSRYPRFILSNFGVAATAFSSSSTLSNQNTDSISGFAQATAEILSGLSLTAGLRYTHEKRELTDASTTTVALNGTATVVAPGDQSLLFKKLTWRLAMDYQVTSDVLAYISYNRGFKSGGFNASALTLPPFEPEVLDAYETGLKTTFLDRHVRLNVAGYYYDYKNVQAQRSVNGSTGIYNGAAAEIYGFDGQLQTQISSKLSLDFGYQFAHGKYKQFPGALIAAPSAAGGYTLTPGDASGNTTLLTPKHSLSAVVNYTVPFSEGKLGFNASYYYNSGFFQDPDDVLRQPSYSLINSSVRWTSPGDRYSISIWGNNLTNKAVTNLYSVNSQGGIRGVARANYAAPRTYGATLGLKF</sequence>
<dbReference type="PANTHER" id="PTHR32552">
    <property type="entry name" value="FERRICHROME IRON RECEPTOR-RELATED"/>
    <property type="match status" value="1"/>
</dbReference>
<dbReference type="GO" id="GO:0009279">
    <property type="term" value="C:cell outer membrane"/>
    <property type="evidence" value="ECO:0007669"/>
    <property type="project" value="UniProtKB-SubCell"/>
</dbReference>
<feature type="domain" description="TonB-dependent receptor-like beta-barrel" evidence="13">
    <location>
        <begin position="262"/>
        <end position="700"/>
    </location>
</feature>
<evidence type="ECO:0000256" key="5">
    <source>
        <dbReference type="ARBA" id="ARBA00022692"/>
    </source>
</evidence>
<protein>
    <submittedName>
        <fullName evidence="15">TonB-dependent receptor</fullName>
    </submittedName>
</protein>
<keyword evidence="8 12" id="KW-0798">TonB box</keyword>
<feature type="domain" description="TonB-dependent receptor plug" evidence="14">
    <location>
        <begin position="63"/>
        <end position="168"/>
    </location>
</feature>
<proteinExistence type="inferred from homology"/>
<keyword evidence="15" id="KW-0675">Receptor</keyword>
<keyword evidence="16" id="KW-1185">Reference proteome</keyword>
<dbReference type="Gene3D" id="2.40.170.20">
    <property type="entry name" value="TonB-dependent receptor, beta-barrel domain"/>
    <property type="match status" value="1"/>
</dbReference>
<evidence type="ECO:0000256" key="7">
    <source>
        <dbReference type="ARBA" id="ARBA00023065"/>
    </source>
</evidence>
<evidence type="ECO:0000256" key="11">
    <source>
        <dbReference type="PROSITE-ProRule" id="PRU01360"/>
    </source>
</evidence>
<keyword evidence="3 11" id="KW-1134">Transmembrane beta strand</keyword>
<dbReference type="CDD" id="cd01347">
    <property type="entry name" value="ligand_gated_channel"/>
    <property type="match status" value="1"/>
</dbReference>
<gene>
    <name evidence="15" type="ORF">COO09_24110</name>
</gene>
<evidence type="ECO:0000256" key="12">
    <source>
        <dbReference type="RuleBase" id="RU003357"/>
    </source>
</evidence>
<dbReference type="Pfam" id="PF00593">
    <property type="entry name" value="TonB_dep_Rec_b-barrel"/>
    <property type="match status" value="1"/>
</dbReference>
<keyword evidence="7" id="KW-0406">Ion transport</keyword>
<dbReference type="PANTHER" id="PTHR32552:SF81">
    <property type="entry name" value="TONB-DEPENDENT OUTER MEMBRANE RECEPTOR"/>
    <property type="match status" value="1"/>
</dbReference>
<evidence type="ECO:0000256" key="9">
    <source>
        <dbReference type="ARBA" id="ARBA00023136"/>
    </source>
</evidence>
<dbReference type="AlphaFoldDB" id="A0A2A4FPU8"/>
<evidence type="ECO:0000313" key="16">
    <source>
        <dbReference type="Proteomes" id="UP000218934"/>
    </source>
</evidence>
<dbReference type="SUPFAM" id="SSF56935">
    <property type="entry name" value="Porins"/>
    <property type="match status" value="1"/>
</dbReference>
<keyword evidence="4" id="KW-0410">Iron transport</keyword>
<keyword evidence="6" id="KW-0408">Iron</keyword>
<dbReference type="InterPro" id="IPR039426">
    <property type="entry name" value="TonB-dep_rcpt-like"/>
</dbReference>
<dbReference type="InterPro" id="IPR012910">
    <property type="entry name" value="Plug_dom"/>
</dbReference>
<comment type="subcellular location">
    <subcellularLocation>
        <location evidence="1 11">Cell outer membrane</location>
        <topology evidence="1 11">Multi-pass membrane protein</topology>
    </subcellularLocation>
</comment>
<evidence type="ECO:0000256" key="8">
    <source>
        <dbReference type="ARBA" id="ARBA00023077"/>
    </source>
</evidence>
<evidence type="ECO:0000256" key="1">
    <source>
        <dbReference type="ARBA" id="ARBA00004571"/>
    </source>
</evidence>
<dbReference type="InterPro" id="IPR000531">
    <property type="entry name" value="Beta-barrel_TonB"/>
</dbReference>
<keyword evidence="2 11" id="KW-0813">Transport</keyword>
<accession>A0A2A4FPU8</accession>
<evidence type="ECO:0000256" key="2">
    <source>
        <dbReference type="ARBA" id="ARBA00022448"/>
    </source>
</evidence>
<dbReference type="OrthoDB" id="9760333at2"/>
<evidence type="ECO:0000259" key="14">
    <source>
        <dbReference type="Pfam" id="PF07715"/>
    </source>
</evidence>
<dbReference type="GO" id="GO:0006826">
    <property type="term" value="P:iron ion transport"/>
    <property type="evidence" value="ECO:0007669"/>
    <property type="project" value="UniProtKB-KW"/>
</dbReference>
<evidence type="ECO:0000256" key="6">
    <source>
        <dbReference type="ARBA" id="ARBA00023004"/>
    </source>
</evidence>
<reference evidence="15 16" key="1">
    <citation type="submission" date="2017-09" db="EMBL/GenBank/DDBJ databases">
        <title>The Catabolism of 3,6-Dichlorosalicylic acid is Initiated by the Cytochrome P450 Monooxygenase DsmABC in Rhizorhabdus dicambivorans Ndbn-20.</title>
        <authorList>
            <person name="Na L."/>
        </authorList>
    </citation>
    <scope>NUCLEOTIDE SEQUENCE [LARGE SCALE GENOMIC DNA]</scope>
    <source>
        <strain evidence="15 16">Ndbn-20m</strain>
    </source>
</reference>
<evidence type="ECO:0000259" key="13">
    <source>
        <dbReference type="Pfam" id="PF00593"/>
    </source>
</evidence>
<evidence type="ECO:0000313" key="15">
    <source>
        <dbReference type="EMBL" id="PCE39696.1"/>
    </source>
</evidence>
<dbReference type="Proteomes" id="UP000218934">
    <property type="component" value="Unassembled WGS sequence"/>
</dbReference>
<comment type="caution">
    <text evidence="15">The sequence shown here is derived from an EMBL/GenBank/DDBJ whole genome shotgun (WGS) entry which is preliminary data.</text>
</comment>
<keyword evidence="10 11" id="KW-0998">Cell outer membrane</keyword>
<name>A0A2A4FPU8_9SPHN</name>
<dbReference type="Pfam" id="PF07715">
    <property type="entry name" value="Plug"/>
    <property type="match status" value="1"/>
</dbReference>
<evidence type="ECO:0000256" key="3">
    <source>
        <dbReference type="ARBA" id="ARBA00022452"/>
    </source>
</evidence>
<dbReference type="EMBL" id="NWUF01000051">
    <property type="protein sequence ID" value="PCE39696.1"/>
    <property type="molecule type" value="Genomic_DNA"/>
</dbReference>